<gene>
    <name evidence="2" type="ORF">AGLY_001733</name>
</gene>
<dbReference type="Proteomes" id="UP000475862">
    <property type="component" value="Unassembled WGS sequence"/>
</dbReference>
<dbReference type="AlphaFoldDB" id="A0A6G0U4N9"/>
<feature type="region of interest" description="Disordered" evidence="1">
    <location>
        <begin position="175"/>
        <end position="194"/>
    </location>
</feature>
<dbReference type="OrthoDB" id="6624020at2759"/>
<organism evidence="2 3">
    <name type="scientific">Aphis glycines</name>
    <name type="common">Soybean aphid</name>
    <dbReference type="NCBI Taxonomy" id="307491"/>
    <lineage>
        <taxon>Eukaryota</taxon>
        <taxon>Metazoa</taxon>
        <taxon>Ecdysozoa</taxon>
        <taxon>Arthropoda</taxon>
        <taxon>Hexapoda</taxon>
        <taxon>Insecta</taxon>
        <taxon>Pterygota</taxon>
        <taxon>Neoptera</taxon>
        <taxon>Paraneoptera</taxon>
        <taxon>Hemiptera</taxon>
        <taxon>Sternorrhyncha</taxon>
        <taxon>Aphidomorpha</taxon>
        <taxon>Aphidoidea</taxon>
        <taxon>Aphididae</taxon>
        <taxon>Aphidini</taxon>
        <taxon>Aphis</taxon>
        <taxon>Aphis</taxon>
    </lineage>
</organism>
<comment type="caution">
    <text evidence="2">The sequence shown here is derived from an EMBL/GenBank/DDBJ whole genome shotgun (WGS) entry which is preliminary data.</text>
</comment>
<feature type="compositionally biased region" description="Low complexity" evidence="1">
    <location>
        <begin position="175"/>
        <end position="184"/>
    </location>
</feature>
<name>A0A6G0U4N9_APHGL</name>
<dbReference type="EMBL" id="VYZN01000003">
    <property type="protein sequence ID" value="KAE9544044.1"/>
    <property type="molecule type" value="Genomic_DNA"/>
</dbReference>
<evidence type="ECO:0000313" key="3">
    <source>
        <dbReference type="Proteomes" id="UP000475862"/>
    </source>
</evidence>
<reference evidence="2 3" key="1">
    <citation type="submission" date="2019-08" db="EMBL/GenBank/DDBJ databases">
        <title>The genome of the soybean aphid Biotype 1, its phylome, world population structure and adaptation to the North American continent.</title>
        <authorList>
            <person name="Giordano R."/>
            <person name="Donthu R.K."/>
            <person name="Hernandez A.G."/>
            <person name="Wright C.L."/>
            <person name="Zimin A.V."/>
        </authorList>
    </citation>
    <scope>NUCLEOTIDE SEQUENCE [LARGE SCALE GENOMIC DNA]</scope>
    <source>
        <tissue evidence="2">Whole aphids</tissue>
    </source>
</reference>
<sequence length="194" mass="22951">MAIRITCAYKTIKTNAILDVAVILSLKLQAADKYKTHEAKWLGQHHPSKQETRINSIRNWQSEWERSETGHWTRRLILDLQPWVMRLHGDFSCCITQFFTGPKCFGSYLFKFKMLDPRSVLITRRQLRIHACIFRLRCWWRQRRELELEIETNIPLDKIIADLDQIVSLSGDTLQQQQHQQQQHPNKNSLGNEA</sequence>
<accession>A0A6G0U4N9</accession>
<protein>
    <submittedName>
        <fullName evidence="2">Uncharacterized protein</fullName>
    </submittedName>
</protein>
<feature type="compositionally biased region" description="Polar residues" evidence="1">
    <location>
        <begin position="185"/>
        <end position="194"/>
    </location>
</feature>
<evidence type="ECO:0000256" key="1">
    <source>
        <dbReference type="SAM" id="MobiDB-lite"/>
    </source>
</evidence>
<evidence type="ECO:0000313" key="2">
    <source>
        <dbReference type="EMBL" id="KAE9544044.1"/>
    </source>
</evidence>
<proteinExistence type="predicted"/>
<keyword evidence="3" id="KW-1185">Reference proteome</keyword>